<sequence>MANQNRGEVTLPVGDKAFKLAFSVNALCELEDALDMPVARIGELLNDSANLRMDTVRKVIWAALRDHHEEIDLKEAGKLATDIPLVMTKIGEAFRLAFPSGGGNDARPPKAKAG</sequence>
<dbReference type="Proteomes" id="UP000430843">
    <property type="component" value="Unassembled WGS sequence"/>
</dbReference>
<dbReference type="InterPro" id="IPR021791">
    <property type="entry name" value="Phage_TAC_11"/>
</dbReference>
<name>A0A833CM37_9HYPH</name>
<accession>A0A833CM37</accession>
<dbReference type="RefSeq" id="WP_151677766.1">
    <property type="nucleotide sequence ID" value="NZ_WBWA01000008.1"/>
</dbReference>
<dbReference type="AlphaFoldDB" id="A0A833CM37"/>
<comment type="caution">
    <text evidence="1">The sequence shown here is derived from an EMBL/GenBank/DDBJ whole genome shotgun (WGS) entry which is preliminary data.</text>
</comment>
<dbReference type="Pfam" id="PF11836">
    <property type="entry name" value="Phage_TAC_11"/>
    <property type="match status" value="1"/>
</dbReference>
<reference evidence="1 2" key="1">
    <citation type="submission" date="2019-09" db="EMBL/GenBank/DDBJ databases">
        <title>Taxonomic organization of the family Brucellaceae based on a phylogenomic approach.</title>
        <authorList>
            <person name="Leclercq S."/>
            <person name="Cloeckaert A."/>
            <person name="Zygmunt M.S."/>
        </authorList>
    </citation>
    <scope>NUCLEOTIDE SEQUENCE [LARGE SCALE GENOMIC DNA]</scope>
    <source>
        <strain evidence="1 2">LMG 18957</strain>
    </source>
</reference>
<organism evidence="1 2">
    <name type="scientific">Brucella tritici</name>
    <dbReference type="NCBI Taxonomy" id="94626"/>
    <lineage>
        <taxon>Bacteria</taxon>
        <taxon>Pseudomonadati</taxon>
        <taxon>Pseudomonadota</taxon>
        <taxon>Alphaproteobacteria</taxon>
        <taxon>Hyphomicrobiales</taxon>
        <taxon>Brucellaceae</taxon>
        <taxon>Brucella/Ochrobactrum group</taxon>
        <taxon>Brucella</taxon>
    </lineage>
</organism>
<proteinExistence type="predicted"/>
<gene>
    <name evidence="1" type="ORF">F9K91_10485</name>
</gene>
<dbReference type="EMBL" id="WBWA01000008">
    <property type="protein sequence ID" value="KAB2665157.1"/>
    <property type="molecule type" value="Genomic_DNA"/>
</dbReference>
<protein>
    <submittedName>
        <fullName evidence="1">Gene transfer agent family protein</fullName>
    </submittedName>
</protein>
<evidence type="ECO:0000313" key="2">
    <source>
        <dbReference type="Proteomes" id="UP000430843"/>
    </source>
</evidence>
<evidence type="ECO:0000313" key="1">
    <source>
        <dbReference type="EMBL" id="KAB2665157.1"/>
    </source>
</evidence>
<keyword evidence="2" id="KW-1185">Reference proteome</keyword>